<accession>A0A6A6RB58</accession>
<organism evidence="1 2">
    <name type="scientific">Lophium mytilinum</name>
    <dbReference type="NCBI Taxonomy" id="390894"/>
    <lineage>
        <taxon>Eukaryota</taxon>
        <taxon>Fungi</taxon>
        <taxon>Dikarya</taxon>
        <taxon>Ascomycota</taxon>
        <taxon>Pezizomycotina</taxon>
        <taxon>Dothideomycetes</taxon>
        <taxon>Pleosporomycetidae</taxon>
        <taxon>Mytilinidiales</taxon>
        <taxon>Mytilinidiaceae</taxon>
        <taxon>Lophium</taxon>
    </lineage>
</organism>
<dbReference type="AlphaFoldDB" id="A0A6A6RB58"/>
<proteinExistence type="predicted"/>
<protein>
    <submittedName>
        <fullName evidence="1">Uncharacterized protein</fullName>
    </submittedName>
</protein>
<sequence>MAQPATLQQNRTLMAAAMLPRMVQLPGRQLPYRQLAVIAFVISKMTTFTKEISFGTWPGSIMGFSLGFGSRIPGKIWASLPLLHVCSYIRGVVLPKILSNNRFKACGLDAYGFFCGQLPTPLLPFLHHVTISVQNSINYLRDRGGLGALKQYNGLRSLTFVLEPILPEPMDTTCGRYSREILDALRTIFFDRELATAEPIVALSITGNVATFATGTLLLEAVSTEPEDRDPETTARLIAPIRLILQSRARNELFRAERKQAIADRRQWMSANGVPFPSL</sequence>
<evidence type="ECO:0000313" key="1">
    <source>
        <dbReference type="EMBL" id="KAF2502035.1"/>
    </source>
</evidence>
<keyword evidence="2" id="KW-1185">Reference proteome</keyword>
<evidence type="ECO:0000313" key="2">
    <source>
        <dbReference type="Proteomes" id="UP000799750"/>
    </source>
</evidence>
<name>A0A6A6RB58_9PEZI</name>
<dbReference type="EMBL" id="MU004181">
    <property type="protein sequence ID" value="KAF2502035.1"/>
    <property type="molecule type" value="Genomic_DNA"/>
</dbReference>
<reference evidence="1" key="1">
    <citation type="journal article" date="2020" name="Stud. Mycol.">
        <title>101 Dothideomycetes genomes: a test case for predicting lifestyles and emergence of pathogens.</title>
        <authorList>
            <person name="Haridas S."/>
            <person name="Albert R."/>
            <person name="Binder M."/>
            <person name="Bloem J."/>
            <person name="Labutti K."/>
            <person name="Salamov A."/>
            <person name="Andreopoulos B."/>
            <person name="Baker S."/>
            <person name="Barry K."/>
            <person name="Bills G."/>
            <person name="Bluhm B."/>
            <person name="Cannon C."/>
            <person name="Castanera R."/>
            <person name="Culley D."/>
            <person name="Daum C."/>
            <person name="Ezra D."/>
            <person name="Gonzalez J."/>
            <person name="Henrissat B."/>
            <person name="Kuo A."/>
            <person name="Liang C."/>
            <person name="Lipzen A."/>
            <person name="Lutzoni F."/>
            <person name="Magnuson J."/>
            <person name="Mondo S."/>
            <person name="Nolan M."/>
            <person name="Ohm R."/>
            <person name="Pangilinan J."/>
            <person name="Park H.-J."/>
            <person name="Ramirez L."/>
            <person name="Alfaro M."/>
            <person name="Sun H."/>
            <person name="Tritt A."/>
            <person name="Yoshinaga Y."/>
            <person name="Zwiers L.-H."/>
            <person name="Turgeon B."/>
            <person name="Goodwin S."/>
            <person name="Spatafora J."/>
            <person name="Crous P."/>
            <person name="Grigoriev I."/>
        </authorList>
    </citation>
    <scope>NUCLEOTIDE SEQUENCE</scope>
    <source>
        <strain evidence="1">CBS 269.34</strain>
    </source>
</reference>
<gene>
    <name evidence="1" type="ORF">BU16DRAFT_532450</name>
</gene>
<dbReference type="Proteomes" id="UP000799750">
    <property type="component" value="Unassembled WGS sequence"/>
</dbReference>
<dbReference type="OrthoDB" id="10332913at2759"/>